<feature type="compositionally biased region" description="Low complexity" evidence="1">
    <location>
        <begin position="1355"/>
        <end position="1369"/>
    </location>
</feature>
<dbReference type="SMART" id="SM00220">
    <property type="entry name" value="S_TKc"/>
    <property type="match status" value="1"/>
</dbReference>
<dbReference type="Proteomes" id="UP000239649">
    <property type="component" value="Unassembled WGS sequence"/>
</dbReference>
<dbReference type="InterPro" id="IPR001245">
    <property type="entry name" value="Ser-Thr/Tyr_kinase_cat_dom"/>
</dbReference>
<feature type="region of interest" description="Disordered" evidence="1">
    <location>
        <begin position="339"/>
        <end position="381"/>
    </location>
</feature>
<name>A0A2P6V4Z5_9CHLO</name>
<feature type="region of interest" description="Disordered" evidence="1">
    <location>
        <begin position="827"/>
        <end position="908"/>
    </location>
</feature>
<dbReference type="GO" id="GO:0004674">
    <property type="term" value="F:protein serine/threonine kinase activity"/>
    <property type="evidence" value="ECO:0007669"/>
    <property type="project" value="TreeGrafter"/>
</dbReference>
<dbReference type="PANTHER" id="PTHR44329">
    <property type="entry name" value="SERINE/THREONINE-PROTEIN KINASE TNNI3K-RELATED"/>
    <property type="match status" value="1"/>
</dbReference>
<sequence length="1369" mass="140378">MPVLLVLVIVLPPALLVLGLALGVAGVRWWTARAGGAGGCRRAQPQDEEAAMAALQAGCDTTVPSSTAPSSIVLPQGRKGSAVGTAAPPAFQLVASCGSLQPLSRSSDAPSEACLPLALRLAAPSPLRYSGVSQPGSPAGAAAASLHRGGLAGLALAGSASSLSPGGGDVGHRKTLSLELGQLMRAGPSAISQVMDDWDARSTLYRLMSLDALSLPSPHQQQAAAAAAGLLSPPATLFSPVAGGGGGGVGGAAPAVPMPPGEVHMDEIDLMECIGKGGYGCVYKASWRGAGVAVKYIVCPTDDADSLGRAIREVVLSKKMSHPNVVQCYSWTVLTESEAVRGGTGGTPTSRSRPASPRELSMTAGTRRRQQLTGRSSLDLLRPSSGGVVRRGLILRFNAAAIGGPLRAPSSPTLERITEALHEGRCSLAAAEMEAELRQAGAMPGGAAADTVTEEEEEVVEEEDEDEDEDEEEEEDDETTPPSASPVVVELVPPPAPASPGMLGAAVADAVVLVVPAAPQEGGSASQSPDAAVSVALAAGKPLKLALVLPGAGTPSPSSSPGIQAVHAPVGGDALSAASPSAASSASPSVGAASPVHLRADACSVEPAGLPTSPFASVALQAPPPRRSSSDSRAAPALHLQLPELAATTAVTVKPRPTQSSEDEGEDVYGRFGSYEEMAAHFQQLATQGHQGGAVDMIRTGSMRAFGDNDLAITAASSFSDVLSMSGFMLEGTASGGELSVLSMPSSPRHGAAAPSIQQILRSERGWHQYFSAPASAASSRPSTPRGAAAAMLNSMSRLARAATAAVPVGAGQQTIDLAASMPPPAWQAHRAAAEADAAAEAGSEPMAARQQQQQQRHDVTPEAGAVEPVDWSSQSSEQRSGSGASSSDSQEQQPAQQRSSQGTAAADADAAAATTALYASSRAVRHSSTVSLSAWQTAPAGTSVAAVPAAASAATAPAAAPAHHSPAPAAQSPPQPSLLPASRLGSGSVTPRLASLSNLGPSAATSPVPGGSLAVTPRAASLRAPGTMAFQLSPRALSASRATGQRRVEALREEAVAALGGGGGTGDLVHSADRLSLGSHNESFNSEEGFGSPVKQRCGGVRDVFQLEELPLSGQEALMVVVMEFCDLGSLRKALKRSAFRPSAKWPFQTTFRALLRTAQEVAKGMGYIHEFNIVHGDLKPGNVLLKTHKVDRRGYIAKVSDFGLSRPLDWGESHASVGGAWGGTAAYTAPETYAYGRLVKASDVFAFGIMLWEMFYCRDPYEGLMEGQILLGVSDGTLRPEFEDDCPEPYRRLAERCWHYDPEQRPTFEEVDRELVRIEWEFRLRRHRAASKRGSGGSAAGGSAPPSRPGSPGPRAARQLQASALAG</sequence>
<organism evidence="3 4">
    <name type="scientific">Micractinium conductrix</name>
    <dbReference type="NCBI Taxonomy" id="554055"/>
    <lineage>
        <taxon>Eukaryota</taxon>
        <taxon>Viridiplantae</taxon>
        <taxon>Chlorophyta</taxon>
        <taxon>core chlorophytes</taxon>
        <taxon>Trebouxiophyceae</taxon>
        <taxon>Chlorellales</taxon>
        <taxon>Chlorellaceae</taxon>
        <taxon>Chlorella clade</taxon>
        <taxon>Micractinium</taxon>
    </lineage>
</organism>
<evidence type="ECO:0000256" key="1">
    <source>
        <dbReference type="SAM" id="MobiDB-lite"/>
    </source>
</evidence>
<dbReference type="GO" id="GO:0005524">
    <property type="term" value="F:ATP binding"/>
    <property type="evidence" value="ECO:0007669"/>
    <property type="project" value="InterPro"/>
</dbReference>
<evidence type="ECO:0000313" key="3">
    <source>
        <dbReference type="EMBL" id="PSC69147.1"/>
    </source>
</evidence>
<reference evidence="3 4" key="1">
    <citation type="journal article" date="2018" name="Plant J.">
        <title>Genome sequences of Chlorella sorokiniana UTEX 1602 and Micractinium conductrix SAG 241.80: implications to maltose excretion by a green alga.</title>
        <authorList>
            <person name="Arriola M.B."/>
            <person name="Velmurugan N."/>
            <person name="Zhang Y."/>
            <person name="Plunkett M.H."/>
            <person name="Hondzo H."/>
            <person name="Barney B.M."/>
        </authorList>
    </citation>
    <scope>NUCLEOTIDE SEQUENCE [LARGE SCALE GENOMIC DNA]</scope>
    <source>
        <strain evidence="3 4">SAG 241.80</strain>
    </source>
</reference>
<evidence type="ECO:0000259" key="2">
    <source>
        <dbReference type="PROSITE" id="PS50011"/>
    </source>
</evidence>
<feature type="compositionally biased region" description="Low complexity" evidence="1">
    <location>
        <begin position="958"/>
        <end position="971"/>
    </location>
</feature>
<dbReference type="InterPro" id="IPR011009">
    <property type="entry name" value="Kinase-like_dom_sf"/>
</dbReference>
<dbReference type="OrthoDB" id="1711006at2759"/>
<dbReference type="PROSITE" id="PS00108">
    <property type="entry name" value="PROTEIN_KINASE_ST"/>
    <property type="match status" value="1"/>
</dbReference>
<feature type="compositionally biased region" description="Acidic residues" evidence="1">
    <location>
        <begin position="452"/>
        <end position="479"/>
    </location>
</feature>
<dbReference type="InterPro" id="IPR000719">
    <property type="entry name" value="Prot_kinase_dom"/>
</dbReference>
<feature type="compositionally biased region" description="Polar residues" evidence="1">
    <location>
        <begin position="986"/>
        <end position="1006"/>
    </location>
</feature>
<dbReference type="SUPFAM" id="SSF56112">
    <property type="entry name" value="Protein kinase-like (PK-like)"/>
    <property type="match status" value="1"/>
</dbReference>
<feature type="compositionally biased region" description="Low complexity" evidence="1">
    <location>
        <begin position="827"/>
        <end position="855"/>
    </location>
</feature>
<keyword evidence="4" id="KW-1185">Reference proteome</keyword>
<accession>A0A2P6V4Z5</accession>
<feature type="region of interest" description="Disordered" evidence="1">
    <location>
        <begin position="1330"/>
        <end position="1369"/>
    </location>
</feature>
<dbReference type="InterPro" id="IPR051681">
    <property type="entry name" value="Ser/Thr_Kinases-Pseudokinases"/>
</dbReference>
<feature type="domain" description="Protein kinase" evidence="2">
    <location>
        <begin position="1020"/>
        <end position="1318"/>
    </location>
</feature>
<comment type="caution">
    <text evidence="3">The sequence shown here is derived from an EMBL/GenBank/DDBJ whole genome shotgun (WGS) entry which is preliminary data.</text>
</comment>
<protein>
    <submittedName>
        <fullName evidence="3">Serine threonine-kinase drkC</fullName>
    </submittedName>
</protein>
<dbReference type="PRINTS" id="PR00109">
    <property type="entry name" value="TYRKINASE"/>
</dbReference>
<feature type="region of interest" description="Disordered" evidence="1">
    <location>
        <begin position="958"/>
        <end position="1011"/>
    </location>
</feature>
<dbReference type="Gene3D" id="3.30.200.20">
    <property type="entry name" value="Phosphorylase Kinase, domain 1"/>
    <property type="match status" value="1"/>
</dbReference>
<dbReference type="EMBL" id="LHPF02000029">
    <property type="protein sequence ID" value="PSC69147.1"/>
    <property type="molecule type" value="Genomic_DNA"/>
</dbReference>
<evidence type="ECO:0000313" key="4">
    <source>
        <dbReference type="Proteomes" id="UP000239649"/>
    </source>
</evidence>
<gene>
    <name evidence="3" type="ORF">C2E20_7296</name>
</gene>
<dbReference type="PROSITE" id="PS50011">
    <property type="entry name" value="PROTEIN_KINASE_DOM"/>
    <property type="match status" value="1"/>
</dbReference>
<dbReference type="InterPro" id="IPR008271">
    <property type="entry name" value="Ser/Thr_kinase_AS"/>
</dbReference>
<feature type="region of interest" description="Disordered" evidence="1">
    <location>
        <begin position="439"/>
        <end position="489"/>
    </location>
</feature>
<dbReference type="Pfam" id="PF07714">
    <property type="entry name" value="PK_Tyr_Ser-Thr"/>
    <property type="match status" value="1"/>
</dbReference>
<dbReference type="Gene3D" id="1.10.510.10">
    <property type="entry name" value="Transferase(Phosphotransferase) domain 1"/>
    <property type="match status" value="1"/>
</dbReference>
<feature type="compositionally biased region" description="Low complexity" evidence="1">
    <location>
        <begin position="873"/>
        <end position="908"/>
    </location>
</feature>
<feature type="compositionally biased region" description="Low complexity" evidence="1">
    <location>
        <begin position="480"/>
        <end position="489"/>
    </location>
</feature>
<proteinExistence type="predicted"/>
<dbReference type="PANTHER" id="PTHR44329:SF214">
    <property type="entry name" value="PROTEIN KINASE DOMAIN-CONTAINING PROTEIN"/>
    <property type="match status" value="1"/>
</dbReference>